<proteinExistence type="predicted"/>
<protein>
    <recommendedName>
        <fullName evidence="2">SAP domain-containing protein</fullName>
    </recommendedName>
</protein>
<evidence type="ECO:0000313" key="4">
    <source>
        <dbReference type="Proteomes" id="UP000075809"/>
    </source>
</evidence>
<evidence type="ECO:0000259" key="2">
    <source>
        <dbReference type="PROSITE" id="PS50800"/>
    </source>
</evidence>
<evidence type="ECO:0000256" key="1">
    <source>
        <dbReference type="SAM" id="MobiDB-lite"/>
    </source>
</evidence>
<reference evidence="3 4" key="1">
    <citation type="submission" date="2015-09" db="EMBL/GenBank/DDBJ databases">
        <title>Trachymyrmex zeteki WGS genome.</title>
        <authorList>
            <person name="Nygaard S."/>
            <person name="Hu H."/>
            <person name="Boomsma J."/>
            <person name="Zhang G."/>
        </authorList>
    </citation>
    <scope>NUCLEOTIDE SEQUENCE [LARGE SCALE GENOMIC DNA]</scope>
    <source>
        <strain evidence="3">Tzet28-1</strain>
        <tissue evidence="3">Whole body</tissue>
    </source>
</reference>
<feature type="domain" description="SAP" evidence="2">
    <location>
        <begin position="1"/>
        <end position="32"/>
    </location>
</feature>
<dbReference type="Proteomes" id="UP000075809">
    <property type="component" value="Unassembled WGS sequence"/>
</dbReference>
<evidence type="ECO:0000313" key="3">
    <source>
        <dbReference type="EMBL" id="KYQ60583.1"/>
    </source>
</evidence>
<feature type="region of interest" description="Disordered" evidence="1">
    <location>
        <begin position="35"/>
        <end position="66"/>
    </location>
</feature>
<dbReference type="STRING" id="64791.A0A151XJI6"/>
<name>A0A151XJI6_9HYME</name>
<feature type="compositionally biased region" description="Acidic residues" evidence="1">
    <location>
        <begin position="36"/>
        <end position="62"/>
    </location>
</feature>
<keyword evidence="4" id="KW-1185">Reference proteome</keyword>
<accession>A0A151XJI6</accession>
<dbReference type="Pfam" id="PF02037">
    <property type="entry name" value="SAP"/>
    <property type="match status" value="1"/>
</dbReference>
<dbReference type="AlphaFoldDB" id="A0A151XJI6"/>
<dbReference type="PROSITE" id="PS50800">
    <property type="entry name" value="SAP"/>
    <property type="match status" value="1"/>
</dbReference>
<dbReference type="InterPro" id="IPR003034">
    <property type="entry name" value="SAP_dom"/>
</dbReference>
<dbReference type="InterPro" id="IPR036361">
    <property type="entry name" value="SAP_dom_sf"/>
</dbReference>
<dbReference type="Gene3D" id="1.10.720.30">
    <property type="entry name" value="SAP domain"/>
    <property type="match status" value="1"/>
</dbReference>
<dbReference type="SMART" id="SM00513">
    <property type="entry name" value="SAP"/>
    <property type="match status" value="1"/>
</dbReference>
<gene>
    <name evidence="3" type="ORF">ALC60_00363</name>
</gene>
<organism evidence="3 4">
    <name type="scientific">Mycetomoellerius zeteki</name>
    <dbReference type="NCBI Taxonomy" id="64791"/>
    <lineage>
        <taxon>Eukaryota</taxon>
        <taxon>Metazoa</taxon>
        <taxon>Ecdysozoa</taxon>
        <taxon>Arthropoda</taxon>
        <taxon>Hexapoda</taxon>
        <taxon>Insecta</taxon>
        <taxon>Pterygota</taxon>
        <taxon>Neoptera</taxon>
        <taxon>Endopterygota</taxon>
        <taxon>Hymenoptera</taxon>
        <taxon>Apocrita</taxon>
        <taxon>Aculeata</taxon>
        <taxon>Formicoidea</taxon>
        <taxon>Formicidae</taxon>
        <taxon>Myrmicinae</taxon>
        <taxon>Mycetomoellerius</taxon>
    </lineage>
</organism>
<sequence length="207" mass="24417">MIVTQLKDELKRLNLAKDGRKQDLKERLKEHIREIEEVETTEEGSYEEEADSINETEEESSDSDDKLSIEKLSDFEDLSSLLQWNELQKVIYGKRLLKGSAKRFVTYERSIQSWNTLKRRLSREFKTDLNSALVHKELTKRKRQANEMGRQYVHTMQEIISQGHVETEALIQHIIDDVQNEETNKTILHGASTLHNLKKKFEIYDRE</sequence>
<dbReference type="EMBL" id="KQ982059">
    <property type="protein sequence ID" value="KYQ60583.1"/>
    <property type="molecule type" value="Genomic_DNA"/>
</dbReference>
<dbReference type="SUPFAM" id="SSF68906">
    <property type="entry name" value="SAP domain"/>
    <property type="match status" value="1"/>
</dbReference>